<dbReference type="InterPro" id="IPR011356">
    <property type="entry name" value="Leucine_aapep/pepB"/>
</dbReference>
<accession>A0A1B1N9Z0</accession>
<dbReference type="NCBIfam" id="NF002073">
    <property type="entry name" value="PRK00913.1-2"/>
    <property type="match status" value="1"/>
</dbReference>
<feature type="binding site" evidence="8">
    <location>
        <position position="265"/>
    </location>
    <ligand>
        <name>Mn(2+)</name>
        <dbReference type="ChEBI" id="CHEBI:29035"/>
        <label>2</label>
    </ligand>
</feature>
<evidence type="ECO:0000256" key="4">
    <source>
        <dbReference type="ARBA" id="ARBA00022438"/>
    </source>
</evidence>
<evidence type="ECO:0000256" key="2">
    <source>
        <dbReference type="ARBA" id="ARBA00000967"/>
    </source>
</evidence>
<keyword evidence="8" id="KW-0479">Metal-binding</keyword>
<dbReference type="PANTHER" id="PTHR11963:SF23">
    <property type="entry name" value="CYTOSOL AMINOPEPTIDASE"/>
    <property type="match status" value="1"/>
</dbReference>
<organism evidence="10 11">
    <name type="scientific">Serinicoccus hydrothermalis</name>
    <dbReference type="NCBI Taxonomy" id="1758689"/>
    <lineage>
        <taxon>Bacteria</taxon>
        <taxon>Bacillati</taxon>
        <taxon>Actinomycetota</taxon>
        <taxon>Actinomycetes</taxon>
        <taxon>Micrococcales</taxon>
        <taxon>Ornithinimicrobiaceae</taxon>
        <taxon>Serinicoccus</taxon>
    </lineage>
</organism>
<feature type="active site" evidence="8">
    <location>
        <position position="272"/>
    </location>
</feature>
<dbReference type="EC" id="3.4.11.1" evidence="8"/>
<dbReference type="SUPFAM" id="SSF52949">
    <property type="entry name" value="Macro domain-like"/>
    <property type="match status" value="1"/>
</dbReference>
<comment type="cofactor">
    <cofactor evidence="8">
        <name>Mn(2+)</name>
        <dbReference type="ChEBI" id="CHEBI:29035"/>
    </cofactor>
    <text evidence="8">Binds 2 manganese ions per subunit.</text>
</comment>
<evidence type="ECO:0000256" key="8">
    <source>
        <dbReference type="HAMAP-Rule" id="MF_00181"/>
    </source>
</evidence>
<evidence type="ECO:0000256" key="6">
    <source>
        <dbReference type="ARBA" id="ARBA00022801"/>
    </source>
</evidence>
<dbReference type="GO" id="GO:0006508">
    <property type="term" value="P:proteolysis"/>
    <property type="evidence" value="ECO:0007669"/>
    <property type="project" value="UniProtKB-KW"/>
</dbReference>
<dbReference type="PATRIC" id="fig|1758689.4.peg.874"/>
<dbReference type="InterPro" id="IPR008283">
    <property type="entry name" value="Peptidase_M17_N"/>
</dbReference>
<dbReference type="InterPro" id="IPR000819">
    <property type="entry name" value="Peptidase_M17_C"/>
</dbReference>
<reference evidence="10 11" key="1">
    <citation type="submission" date="2016-03" db="EMBL/GenBank/DDBJ databases">
        <title>Shallow-sea hydrothermal system.</title>
        <authorList>
            <person name="Tang K."/>
        </authorList>
    </citation>
    <scope>NUCLEOTIDE SEQUENCE [LARGE SCALE GENOMIC DNA]</scope>
    <source>
        <strain evidence="10 11">JLT9</strain>
    </source>
</reference>
<keyword evidence="4 8" id="KW-0031">Aminopeptidase</keyword>
<dbReference type="Gene3D" id="3.40.220.10">
    <property type="entry name" value="Leucine Aminopeptidase, subunit E, domain 1"/>
    <property type="match status" value="1"/>
</dbReference>
<dbReference type="PROSITE" id="PS00631">
    <property type="entry name" value="CYTOSOL_AP"/>
    <property type="match status" value="1"/>
</dbReference>
<dbReference type="Pfam" id="PF02789">
    <property type="entry name" value="Peptidase_M17_N"/>
    <property type="match status" value="1"/>
</dbReference>
<dbReference type="Gene3D" id="3.40.630.10">
    <property type="entry name" value="Zn peptidases"/>
    <property type="match status" value="1"/>
</dbReference>
<evidence type="ECO:0000313" key="10">
    <source>
        <dbReference type="EMBL" id="ANS78239.1"/>
    </source>
</evidence>
<feature type="active site" evidence="8">
    <location>
        <position position="346"/>
    </location>
</feature>
<evidence type="ECO:0000256" key="5">
    <source>
        <dbReference type="ARBA" id="ARBA00022670"/>
    </source>
</evidence>
<feature type="binding site" evidence="8">
    <location>
        <position position="265"/>
    </location>
    <ligand>
        <name>Mn(2+)</name>
        <dbReference type="ChEBI" id="CHEBI:29035"/>
        <label>1</label>
    </ligand>
</feature>
<evidence type="ECO:0000256" key="7">
    <source>
        <dbReference type="ARBA" id="ARBA00049972"/>
    </source>
</evidence>
<keyword evidence="5 8" id="KW-0645">Protease</keyword>
<dbReference type="EMBL" id="CP014989">
    <property type="protein sequence ID" value="ANS78239.1"/>
    <property type="molecule type" value="Genomic_DNA"/>
</dbReference>
<feature type="domain" description="Cytosol aminopeptidase" evidence="9">
    <location>
        <begin position="340"/>
        <end position="347"/>
    </location>
</feature>
<comment type="subcellular location">
    <subcellularLocation>
        <location evidence="8">Cytoplasm</location>
    </subcellularLocation>
</comment>
<evidence type="ECO:0000256" key="1">
    <source>
        <dbReference type="ARBA" id="ARBA00000135"/>
    </source>
</evidence>
<dbReference type="Pfam" id="PF00883">
    <property type="entry name" value="Peptidase_M17"/>
    <property type="match status" value="1"/>
</dbReference>
<keyword evidence="8" id="KW-0464">Manganese</keyword>
<evidence type="ECO:0000256" key="3">
    <source>
        <dbReference type="ARBA" id="ARBA00009528"/>
    </source>
</evidence>
<dbReference type="PANTHER" id="PTHR11963">
    <property type="entry name" value="LEUCINE AMINOPEPTIDASE-RELATED"/>
    <property type="match status" value="1"/>
</dbReference>
<dbReference type="KEGG" id="serj:SGUI_0843"/>
<feature type="binding site" evidence="8">
    <location>
        <position position="344"/>
    </location>
    <ligand>
        <name>Mn(2+)</name>
        <dbReference type="ChEBI" id="CHEBI:29035"/>
        <label>1</label>
    </ligand>
</feature>
<dbReference type="GO" id="GO:0030145">
    <property type="term" value="F:manganese ion binding"/>
    <property type="evidence" value="ECO:0007669"/>
    <property type="project" value="UniProtKB-UniRule"/>
</dbReference>
<keyword evidence="11" id="KW-1185">Reference proteome</keyword>
<protein>
    <recommendedName>
        <fullName evidence="8">Probable cytosol aminopeptidase</fullName>
        <ecNumber evidence="8">3.4.11.1</ecNumber>
    </recommendedName>
    <alternativeName>
        <fullName evidence="8">Leucine aminopeptidase</fullName>
        <shortName evidence="8">LAP</shortName>
        <ecNumber evidence="8">3.4.11.10</ecNumber>
    </alternativeName>
    <alternativeName>
        <fullName evidence="8">Leucyl aminopeptidase</fullName>
    </alternativeName>
</protein>
<feature type="binding site" evidence="8">
    <location>
        <position position="283"/>
    </location>
    <ligand>
        <name>Mn(2+)</name>
        <dbReference type="ChEBI" id="CHEBI:29035"/>
        <label>2</label>
    </ligand>
</feature>
<comment type="catalytic activity">
    <reaction evidence="2 8">
        <text>Release of an N-terminal amino acid, preferentially leucine, but not glutamic or aspartic acids.</text>
        <dbReference type="EC" id="3.4.11.10"/>
    </reaction>
</comment>
<dbReference type="EC" id="3.4.11.10" evidence="8"/>
<dbReference type="GO" id="GO:0070006">
    <property type="term" value="F:metalloaminopeptidase activity"/>
    <property type="evidence" value="ECO:0007669"/>
    <property type="project" value="InterPro"/>
</dbReference>
<dbReference type="PRINTS" id="PR00481">
    <property type="entry name" value="LAMNOPPTDASE"/>
</dbReference>
<dbReference type="HAMAP" id="MF_00181">
    <property type="entry name" value="Cytosol_peptidase_M17"/>
    <property type="match status" value="1"/>
</dbReference>
<dbReference type="GO" id="GO:0005737">
    <property type="term" value="C:cytoplasm"/>
    <property type="evidence" value="ECO:0007669"/>
    <property type="project" value="UniProtKB-SubCell"/>
</dbReference>
<gene>
    <name evidence="8" type="primary">pepA</name>
    <name evidence="10" type="ORF">SGUI_0843</name>
</gene>
<keyword evidence="8" id="KW-0963">Cytoplasm</keyword>
<comment type="similarity">
    <text evidence="3 8">Belongs to the peptidase M17 family.</text>
</comment>
<dbReference type="STRING" id="1758689.SGUI_0843"/>
<comment type="catalytic activity">
    <reaction evidence="1 8">
        <text>Release of an N-terminal amino acid, Xaa-|-Yaa-, in which Xaa is preferably Leu, but may be other amino acids including Pro although not Arg or Lys, and Yaa may be Pro. Amino acid amides and methyl esters are also readily hydrolyzed, but rates on arylamides are exceedingly low.</text>
        <dbReference type="EC" id="3.4.11.1"/>
    </reaction>
</comment>
<comment type="function">
    <text evidence="7 8">Presumably involved in the processing and regular turnover of intracellular proteins. Catalyzes the removal of unsubstituted N-terminal amino acids from various peptides.</text>
</comment>
<keyword evidence="6 8" id="KW-0378">Hydrolase</keyword>
<feature type="binding site" evidence="8">
    <location>
        <position position="344"/>
    </location>
    <ligand>
        <name>Mn(2+)</name>
        <dbReference type="ChEBI" id="CHEBI:29035"/>
        <label>2</label>
    </ligand>
</feature>
<dbReference type="Proteomes" id="UP000092482">
    <property type="component" value="Chromosome"/>
</dbReference>
<evidence type="ECO:0000259" key="9">
    <source>
        <dbReference type="PROSITE" id="PS00631"/>
    </source>
</evidence>
<feature type="binding site" evidence="8">
    <location>
        <position position="342"/>
    </location>
    <ligand>
        <name>Mn(2+)</name>
        <dbReference type="ChEBI" id="CHEBI:29035"/>
        <label>1</label>
    </ligand>
</feature>
<dbReference type="InterPro" id="IPR043472">
    <property type="entry name" value="Macro_dom-like"/>
</dbReference>
<dbReference type="SUPFAM" id="SSF53187">
    <property type="entry name" value="Zn-dependent exopeptidases"/>
    <property type="match status" value="1"/>
</dbReference>
<proteinExistence type="inferred from homology"/>
<name>A0A1B1N9Z0_9MICO</name>
<dbReference type="InterPro" id="IPR023042">
    <property type="entry name" value="Peptidase_M17_leu_NH2_pept"/>
</dbReference>
<dbReference type="CDD" id="cd00433">
    <property type="entry name" value="Peptidase_M17"/>
    <property type="match status" value="1"/>
</dbReference>
<dbReference type="AlphaFoldDB" id="A0A1B1N9Z0"/>
<sequence length="502" mass="50810">MPVTFTTDDLATAQVDALVLGATKRDGALALLEGHGLGEDVVQALSGALATLGAEGSTDEVSSLAGVAGVEAGLVLVVGVGGSGPAPRTEQLRRAAGVAARSLTGRGSALFALGQEGRDQAVAVAEGAALGAYSYVEQHGVGKADSAKAPLGSALVRGLSGEEAEAAQAEVSALVDAVSYARDLVNTPPNLLYPETFAADVVSRAQEAGVEVEVWDPEQLAAEGCGGIIGVGQGSARGPRLVTLRYTPEGADRHLALVGKGITFDSGGLCLKPGASMVTMKMDMGGAAACAAATLAIAELGLPVQVTAYLCLAENMTGDLAQRPGDVVTMRGGRTVEIINTDAEGRLVMADGLALATEQQPDAIVDVATLTGACIVALGERTIGVMGNDDELRDSLVRLGTDAGDTAWALPMPEEIRPTLDTPVADLKHTGERSAGAMVAATFLQEFVGTRGEGAQASPIPWAHLDIAGPAYNEKSAWGYYPKGGTGAGVRSLVALARSYAG</sequence>
<feature type="binding site" evidence="8">
    <location>
        <position position="260"/>
    </location>
    <ligand>
        <name>Mn(2+)</name>
        <dbReference type="ChEBI" id="CHEBI:29035"/>
        <label>2</label>
    </ligand>
</feature>
<evidence type="ECO:0000313" key="11">
    <source>
        <dbReference type="Proteomes" id="UP000092482"/>
    </source>
</evidence>